<accession>A0A3N2E0I1</accession>
<proteinExistence type="predicted"/>
<comment type="caution">
    <text evidence="1">The sequence shown here is derived from an EMBL/GenBank/DDBJ whole genome shotgun (WGS) entry which is preliminary data.</text>
</comment>
<organism evidence="1 2">
    <name type="scientific">Sinobacterium caligoides</name>
    <dbReference type="NCBI Taxonomy" id="933926"/>
    <lineage>
        <taxon>Bacteria</taxon>
        <taxon>Pseudomonadati</taxon>
        <taxon>Pseudomonadota</taxon>
        <taxon>Gammaproteobacteria</taxon>
        <taxon>Cellvibrionales</taxon>
        <taxon>Spongiibacteraceae</taxon>
        <taxon>Sinobacterium</taxon>
    </lineage>
</organism>
<dbReference type="InterPro" id="IPR054228">
    <property type="entry name" value="DUF6953"/>
</dbReference>
<dbReference type="OrthoDB" id="9154091at2"/>
<dbReference type="EMBL" id="RKHR01000003">
    <property type="protein sequence ID" value="ROS05604.1"/>
    <property type="molecule type" value="Genomic_DNA"/>
</dbReference>
<name>A0A3N2E0I1_9GAMM</name>
<dbReference type="AlphaFoldDB" id="A0A3N2E0I1"/>
<evidence type="ECO:0000313" key="2">
    <source>
        <dbReference type="Proteomes" id="UP000275394"/>
    </source>
</evidence>
<sequence length="95" mass="11116">MENKVEKVTADDVAAWMLGQLEAKKWLYQEVVVYKIKKEFGEDFVYLNASGNLAIGKDVLKSFKKITENSVVWERGEKAWRKLRENEKYTGRQVD</sequence>
<keyword evidence="2" id="KW-1185">Reference proteome</keyword>
<gene>
    <name evidence="1" type="ORF">EDC56_1150</name>
</gene>
<dbReference type="Pfam" id="PF22266">
    <property type="entry name" value="DUF6953"/>
    <property type="match status" value="1"/>
</dbReference>
<dbReference type="Proteomes" id="UP000275394">
    <property type="component" value="Unassembled WGS sequence"/>
</dbReference>
<dbReference type="RefSeq" id="WP_123711501.1">
    <property type="nucleotide sequence ID" value="NZ_RKHR01000003.1"/>
</dbReference>
<protein>
    <submittedName>
        <fullName evidence="1">Uncharacterized protein</fullName>
    </submittedName>
</protein>
<reference evidence="1 2" key="1">
    <citation type="submission" date="2018-11" db="EMBL/GenBank/DDBJ databases">
        <title>Genomic Encyclopedia of Type Strains, Phase IV (KMG-IV): sequencing the most valuable type-strain genomes for metagenomic binning, comparative biology and taxonomic classification.</title>
        <authorList>
            <person name="Goeker M."/>
        </authorList>
    </citation>
    <scope>NUCLEOTIDE SEQUENCE [LARGE SCALE GENOMIC DNA]</scope>
    <source>
        <strain evidence="1 2">DSM 100316</strain>
    </source>
</reference>
<evidence type="ECO:0000313" key="1">
    <source>
        <dbReference type="EMBL" id="ROS05604.1"/>
    </source>
</evidence>